<gene>
    <name evidence="1" type="ORF">CEXT_569011</name>
</gene>
<reference evidence="1 2" key="1">
    <citation type="submission" date="2021-06" db="EMBL/GenBank/DDBJ databases">
        <title>Caerostris extrusa draft genome.</title>
        <authorList>
            <person name="Kono N."/>
            <person name="Arakawa K."/>
        </authorList>
    </citation>
    <scope>NUCLEOTIDE SEQUENCE [LARGE SCALE GENOMIC DNA]</scope>
</reference>
<evidence type="ECO:0000313" key="2">
    <source>
        <dbReference type="Proteomes" id="UP001054945"/>
    </source>
</evidence>
<accession>A0AAV4Y6N7</accession>
<proteinExistence type="predicted"/>
<dbReference type="Proteomes" id="UP001054945">
    <property type="component" value="Unassembled WGS sequence"/>
</dbReference>
<dbReference type="AlphaFoldDB" id="A0AAV4Y6N7"/>
<keyword evidence="2" id="KW-1185">Reference proteome</keyword>
<dbReference type="EMBL" id="BPLR01001398">
    <property type="protein sequence ID" value="GIZ02129.1"/>
    <property type="molecule type" value="Genomic_DNA"/>
</dbReference>
<name>A0AAV4Y6N7_CAEEX</name>
<organism evidence="1 2">
    <name type="scientific">Caerostris extrusa</name>
    <name type="common">Bark spider</name>
    <name type="synonym">Caerostris bankana</name>
    <dbReference type="NCBI Taxonomy" id="172846"/>
    <lineage>
        <taxon>Eukaryota</taxon>
        <taxon>Metazoa</taxon>
        <taxon>Ecdysozoa</taxon>
        <taxon>Arthropoda</taxon>
        <taxon>Chelicerata</taxon>
        <taxon>Arachnida</taxon>
        <taxon>Araneae</taxon>
        <taxon>Araneomorphae</taxon>
        <taxon>Entelegynae</taxon>
        <taxon>Araneoidea</taxon>
        <taxon>Araneidae</taxon>
        <taxon>Caerostris</taxon>
    </lineage>
</organism>
<protein>
    <submittedName>
        <fullName evidence="1">Uncharacterized protein</fullName>
    </submittedName>
</protein>
<sequence length="157" mass="17645">MEFFKLLLAYVDDQSVDFDILLDAVRAALPALNTTCSFIIATESSTCTLFGIIAPTSATRIDPRYNAQNIIDFATFKNIPYPATAAVFQELSSDHLPCLLDINLNVKPQTIPNLFIINWDDYNFNLQRTNLKLTIINNEEDADNAIENFTKDLLCCT</sequence>
<evidence type="ECO:0000313" key="1">
    <source>
        <dbReference type="EMBL" id="GIZ02129.1"/>
    </source>
</evidence>
<comment type="caution">
    <text evidence="1">The sequence shown here is derived from an EMBL/GenBank/DDBJ whole genome shotgun (WGS) entry which is preliminary data.</text>
</comment>